<dbReference type="Proteomes" id="UP000707451">
    <property type="component" value="Unassembled WGS sequence"/>
</dbReference>
<dbReference type="PANTHER" id="PTHR24330:SF19">
    <property type="entry name" value="MEDIATOR OF RNA POLYMERASE II TRANSCRIPTION SUBUNIT 29"/>
    <property type="match status" value="1"/>
</dbReference>
<evidence type="ECO:0000259" key="4">
    <source>
        <dbReference type="PROSITE" id="PS51061"/>
    </source>
</evidence>
<evidence type="ECO:0000259" key="3">
    <source>
        <dbReference type="PROSITE" id="PS50102"/>
    </source>
</evidence>
<sequence>MTTKQLDMSFDAMSLRDNGLASPIDRRFSQYGSERTPSSPLTRKSTTGSQRNSVRGDGKDNRRQSSRLSVANINWSPSQASPVQSPMLQQDPRQQQALYGYQQQQQQQMPMVQQGPFLNQMQQQQLQQQQQQQQQQQVVEEPADTIPTAIVIKNIPFAVKRDALLAILDNLDIPKPYAFNYHFDNGVFRGLAFANYRTAEETEMVVNAVNGLDVSGRKLRVEFKKVMPAAEQEKREQDKAAAQAAEALHRRELELMEAQLLEQERREQEQREQERRQIELQNREFDRERRNRSSVMLERHNSGRSSDYDEADARYSPTANLNQLDLNDGETLAFYDRLLMFRGDSTKDDMIFPENLSARQRKILHLIADKLSLYHFSEGEGNVRRLIIMKTPPPNAVFEAPAPRSPKQRPMSFAGRGSLRSESPVPKARTPLADATIGSASPTRSLYRKSMVLNPEMTANIIYPIRQPKGPEPGKVFTIREQKQLRDATMIMPAFHVRPQPTRTFSGRTVSLDVKAPSFTPTNV</sequence>
<feature type="region of interest" description="Disordered" evidence="2">
    <location>
        <begin position="289"/>
        <end position="312"/>
    </location>
</feature>
<evidence type="ECO:0000256" key="1">
    <source>
        <dbReference type="PROSITE-ProRule" id="PRU00176"/>
    </source>
</evidence>
<dbReference type="Gene3D" id="3.30.1370.50">
    <property type="entry name" value="R3H-like domain"/>
    <property type="match status" value="1"/>
</dbReference>
<evidence type="ECO:0008006" key="7">
    <source>
        <dbReference type="Google" id="ProtNLM"/>
    </source>
</evidence>
<dbReference type="SMART" id="SM00360">
    <property type="entry name" value="RRM"/>
    <property type="match status" value="1"/>
</dbReference>
<name>A0A9P7Y6E1_9FUNG</name>
<dbReference type="PROSITE" id="PS51061">
    <property type="entry name" value="R3H"/>
    <property type="match status" value="1"/>
</dbReference>
<comment type="caution">
    <text evidence="5">The sequence shown here is derived from an EMBL/GenBank/DDBJ whole genome shotgun (WGS) entry which is preliminary data.</text>
</comment>
<dbReference type="InterPro" id="IPR000504">
    <property type="entry name" value="RRM_dom"/>
</dbReference>
<dbReference type="OrthoDB" id="434258at2759"/>
<dbReference type="InterPro" id="IPR036867">
    <property type="entry name" value="R3H_dom_sf"/>
</dbReference>
<dbReference type="InterPro" id="IPR001374">
    <property type="entry name" value="R3H_dom"/>
</dbReference>
<protein>
    <recommendedName>
        <fullName evidence="7">R3H domain-containing protein</fullName>
    </recommendedName>
</protein>
<feature type="region of interest" description="Disordered" evidence="2">
    <location>
        <begin position="20"/>
        <end position="102"/>
    </location>
</feature>
<feature type="compositionally biased region" description="Basic and acidic residues" evidence="2">
    <location>
        <begin position="54"/>
        <end position="63"/>
    </location>
</feature>
<evidence type="ECO:0000313" key="6">
    <source>
        <dbReference type="Proteomes" id="UP000707451"/>
    </source>
</evidence>
<dbReference type="GO" id="GO:0003723">
    <property type="term" value="F:RNA binding"/>
    <property type="evidence" value="ECO:0007669"/>
    <property type="project" value="UniProtKB-UniRule"/>
</dbReference>
<keyword evidence="6" id="KW-1185">Reference proteome</keyword>
<dbReference type="InterPro" id="IPR035979">
    <property type="entry name" value="RBD_domain_sf"/>
</dbReference>
<feature type="compositionally biased region" description="Basic and acidic residues" evidence="2">
    <location>
        <begin position="289"/>
        <end position="301"/>
    </location>
</feature>
<proteinExistence type="predicted"/>
<feature type="domain" description="R3H" evidence="4">
    <location>
        <begin position="328"/>
        <end position="392"/>
    </location>
</feature>
<dbReference type="InterPro" id="IPR052145">
    <property type="entry name" value="Mediator/Homeobox_domain"/>
</dbReference>
<dbReference type="SUPFAM" id="SSF82708">
    <property type="entry name" value="R3H domain"/>
    <property type="match status" value="1"/>
</dbReference>
<feature type="domain" description="RRM" evidence="3">
    <location>
        <begin position="148"/>
        <end position="226"/>
    </location>
</feature>
<gene>
    <name evidence="5" type="ORF">KI688_000824</name>
</gene>
<dbReference type="PANTHER" id="PTHR24330">
    <property type="entry name" value="HOMEOBOX PROTEIN BARH-LIKE"/>
    <property type="match status" value="1"/>
</dbReference>
<dbReference type="SMART" id="SM00393">
    <property type="entry name" value="R3H"/>
    <property type="match status" value="1"/>
</dbReference>
<keyword evidence="1" id="KW-0694">RNA-binding</keyword>
<dbReference type="SUPFAM" id="SSF54928">
    <property type="entry name" value="RNA-binding domain, RBD"/>
    <property type="match status" value="1"/>
</dbReference>
<reference evidence="5" key="1">
    <citation type="submission" date="2021-06" db="EMBL/GenBank/DDBJ databases">
        <title>Genome Sequence of Mortierella hyaline Strain SCG-10, a Cold-Adapted, Nitrate-Reducing Fungus Isolated from Soil in Minnesota, USA.</title>
        <authorList>
            <person name="Aldossari N."/>
        </authorList>
    </citation>
    <scope>NUCLEOTIDE SEQUENCE</scope>
    <source>
        <strain evidence="5">SCG-10</strain>
    </source>
</reference>
<evidence type="ECO:0000256" key="2">
    <source>
        <dbReference type="SAM" id="MobiDB-lite"/>
    </source>
</evidence>
<dbReference type="Pfam" id="PF01424">
    <property type="entry name" value="R3H"/>
    <property type="match status" value="1"/>
</dbReference>
<organism evidence="5 6">
    <name type="scientific">Linnemannia hyalina</name>
    <dbReference type="NCBI Taxonomy" id="64524"/>
    <lineage>
        <taxon>Eukaryota</taxon>
        <taxon>Fungi</taxon>
        <taxon>Fungi incertae sedis</taxon>
        <taxon>Mucoromycota</taxon>
        <taxon>Mortierellomycotina</taxon>
        <taxon>Mortierellomycetes</taxon>
        <taxon>Mortierellales</taxon>
        <taxon>Mortierellaceae</taxon>
        <taxon>Linnemannia</taxon>
    </lineage>
</organism>
<evidence type="ECO:0000313" key="5">
    <source>
        <dbReference type="EMBL" id="KAG9073042.1"/>
    </source>
</evidence>
<dbReference type="InterPro" id="IPR012677">
    <property type="entry name" value="Nucleotide-bd_a/b_plait_sf"/>
</dbReference>
<dbReference type="PROSITE" id="PS50102">
    <property type="entry name" value="RRM"/>
    <property type="match status" value="1"/>
</dbReference>
<dbReference type="Gene3D" id="3.30.70.330">
    <property type="match status" value="1"/>
</dbReference>
<dbReference type="EMBL" id="JAHRHY010000001">
    <property type="protein sequence ID" value="KAG9073042.1"/>
    <property type="molecule type" value="Genomic_DNA"/>
</dbReference>
<feature type="region of interest" description="Disordered" evidence="2">
    <location>
        <begin position="398"/>
        <end position="429"/>
    </location>
</feature>
<feature type="compositionally biased region" description="Polar residues" evidence="2">
    <location>
        <begin position="30"/>
        <end position="53"/>
    </location>
</feature>
<feature type="compositionally biased region" description="Polar residues" evidence="2">
    <location>
        <begin position="66"/>
        <end position="93"/>
    </location>
</feature>
<dbReference type="AlphaFoldDB" id="A0A9P7Y6E1"/>
<accession>A0A9P7Y6E1</accession>